<dbReference type="GO" id="GO:0048316">
    <property type="term" value="P:seed development"/>
    <property type="evidence" value="ECO:0007669"/>
    <property type="project" value="TreeGrafter"/>
</dbReference>
<protein>
    <submittedName>
        <fullName evidence="8">Uncharacterized protein</fullName>
    </submittedName>
</protein>
<dbReference type="GO" id="GO:0051980">
    <property type="term" value="F:iron-nicotianamine transmembrane transporter activity"/>
    <property type="evidence" value="ECO:0007669"/>
    <property type="project" value="TreeGrafter"/>
</dbReference>
<evidence type="ECO:0000256" key="1">
    <source>
        <dbReference type="ARBA" id="ARBA00004141"/>
    </source>
</evidence>
<dbReference type="PANTHER" id="PTHR31645">
    <property type="entry name" value="OLIGOPEPTIDE TRANSPORTER YGL114W-RELATED"/>
    <property type="match status" value="1"/>
</dbReference>
<sequence>MCLQTVLLAICDDSVVLYNIIKIVYNMCYIFYAYGAGLTGFIMAYNYKKVALFLLAALVGKEHGVVAGLAGCGLIKSVVSVDCIVMQDLKTGHLKLTSPRAMLLSQSIGTTIGCMVAPLSFMLYYKAFDHGILVVEGFSALPDHCLQLCYGFFSFVICINLVKYMLPKKIGKWMPLPMAMGVPFLVGIYFGISMCTGTRIVFAWEKLKPRKAELMVPAVASGLDPTILHS</sequence>
<evidence type="ECO:0000313" key="8">
    <source>
        <dbReference type="EMBL" id="WOH07288.1"/>
    </source>
</evidence>
<dbReference type="GO" id="GO:0005886">
    <property type="term" value="C:plasma membrane"/>
    <property type="evidence" value="ECO:0007669"/>
    <property type="project" value="TreeGrafter"/>
</dbReference>
<evidence type="ECO:0000313" key="9">
    <source>
        <dbReference type="Proteomes" id="UP000077755"/>
    </source>
</evidence>
<feature type="transmembrane region" description="Helical" evidence="7">
    <location>
        <begin position="178"/>
        <end position="202"/>
    </location>
</feature>
<dbReference type="PANTHER" id="PTHR31645:SF11">
    <property type="entry name" value="METAL-NICOTIANAMINE TRANSPORTER YSL1"/>
    <property type="match status" value="1"/>
</dbReference>
<accession>A0AAF0XG13</accession>
<keyword evidence="5 7" id="KW-1133">Transmembrane helix</keyword>
<feature type="transmembrane region" description="Helical" evidence="7">
    <location>
        <begin position="145"/>
        <end position="166"/>
    </location>
</feature>
<dbReference type="GO" id="GO:0010039">
    <property type="term" value="P:response to iron ion"/>
    <property type="evidence" value="ECO:0007669"/>
    <property type="project" value="TreeGrafter"/>
</dbReference>
<comment type="similarity">
    <text evidence="2">Belongs to the YSL (TC 2.A.67.2) family.</text>
</comment>
<keyword evidence="4 7" id="KW-0812">Transmembrane</keyword>
<organism evidence="8 9">
    <name type="scientific">Daucus carota subsp. sativus</name>
    <name type="common">Carrot</name>
    <dbReference type="NCBI Taxonomy" id="79200"/>
    <lineage>
        <taxon>Eukaryota</taxon>
        <taxon>Viridiplantae</taxon>
        <taxon>Streptophyta</taxon>
        <taxon>Embryophyta</taxon>
        <taxon>Tracheophyta</taxon>
        <taxon>Spermatophyta</taxon>
        <taxon>Magnoliopsida</taxon>
        <taxon>eudicotyledons</taxon>
        <taxon>Gunneridae</taxon>
        <taxon>Pentapetalae</taxon>
        <taxon>asterids</taxon>
        <taxon>campanulids</taxon>
        <taxon>Apiales</taxon>
        <taxon>Apiaceae</taxon>
        <taxon>Apioideae</taxon>
        <taxon>Scandiceae</taxon>
        <taxon>Daucinae</taxon>
        <taxon>Daucus</taxon>
        <taxon>Daucus sect. Daucus</taxon>
    </lineage>
</organism>
<evidence type="ECO:0000256" key="4">
    <source>
        <dbReference type="ARBA" id="ARBA00022692"/>
    </source>
</evidence>
<evidence type="ECO:0000256" key="5">
    <source>
        <dbReference type="ARBA" id="ARBA00022989"/>
    </source>
</evidence>
<dbReference type="Proteomes" id="UP000077755">
    <property type="component" value="Chromosome 7"/>
</dbReference>
<dbReference type="Pfam" id="PF03169">
    <property type="entry name" value="OPT"/>
    <property type="match status" value="1"/>
</dbReference>
<reference evidence="8" key="2">
    <citation type="submission" date="2022-03" db="EMBL/GenBank/DDBJ databases">
        <title>Draft title - Genomic analysis of global carrot germplasm unveils the trajectory of domestication and the origin of high carotenoid orange carrot.</title>
        <authorList>
            <person name="Iorizzo M."/>
            <person name="Ellison S."/>
            <person name="Senalik D."/>
            <person name="Macko-Podgorni A."/>
            <person name="Grzebelus D."/>
            <person name="Bostan H."/>
            <person name="Rolling W."/>
            <person name="Curaba J."/>
            <person name="Simon P."/>
        </authorList>
    </citation>
    <scope>NUCLEOTIDE SEQUENCE</scope>
    <source>
        <tissue evidence="8">Leaf</tissue>
    </source>
</reference>
<gene>
    <name evidence="8" type="ORF">DCAR_0726718</name>
</gene>
<dbReference type="GO" id="GO:0035673">
    <property type="term" value="F:oligopeptide transmembrane transporter activity"/>
    <property type="evidence" value="ECO:0007669"/>
    <property type="project" value="InterPro"/>
</dbReference>
<evidence type="ECO:0000256" key="6">
    <source>
        <dbReference type="ARBA" id="ARBA00023136"/>
    </source>
</evidence>
<name>A0AAF0XG13_DAUCS</name>
<evidence type="ECO:0000256" key="2">
    <source>
        <dbReference type="ARBA" id="ARBA00010276"/>
    </source>
</evidence>
<feature type="transmembrane region" description="Helical" evidence="7">
    <location>
        <begin position="107"/>
        <end position="125"/>
    </location>
</feature>
<dbReference type="InterPro" id="IPR045035">
    <property type="entry name" value="YSL-like"/>
</dbReference>
<dbReference type="AlphaFoldDB" id="A0AAF0XG13"/>
<evidence type="ECO:0000256" key="3">
    <source>
        <dbReference type="ARBA" id="ARBA00022448"/>
    </source>
</evidence>
<keyword evidence="6 7" id="KW-0472">Membrane</keyword>
<feature type="transmembrane region" description="Helical" evidence="7">
    <location>
        <begin position="23"/>
        <end position="45"/>
    </location>
</feature>
<keyword evidence="9" id="KW-1185">Reference proteome</keyword>
<dbReference type="InterPro" id="IPR004813">
    <property type="entry name" value="OPT"/>
</dbReference>
<reference evidence="8" key="1">
    <citation type="journal article" date="2016" name="Nat. Genet.">
        <title>A high-quality carrot genome assembly provides new insights into carotenoid accumulation and asterid genome evolution.</title>
        <authorList>
            <person name="Iorizzo M."/>
            <person name="Ellison S."/>
            <person name="Senalik D."/>
            <person name="Zeng P."/>
            <person name="Satapoomin P."/>
            <person name="Huang J."/>
            <person name="Bowman M."/>
            <person name="Iovene M."/>
            <person name="Sanseverino W."/>
            <person name="Cavagnaro P."/>
            <person name="Yildiz M."/>
            <person name="Macko-Podgorni A."/>
            <person name="Moranska E."/>
            <person name="Grzebelus E."/>
            <person name="Grzebelus D."/>
            <person name="Ashrafi H."/>
            <person name="Zheng Z."/>
            <person name="Cheng S."/>
            <person name="Spooner D."/>
            <person name="Van Deynze A."/>
            <person name="Simon P."/>
        </authorList>
    </citation>
    <scope>NUCLEOTIDE SEQUENCE</scope>
    <source>
        <tissue evidence="8">Leaf</tissue>
    </source>
</reference>
<proteinExistence type="inferred from homology"/>
<keyword evidence="3" id="KW-0813">Transport</keyword>
<evidence type="ECO:0000256" key="7">
    <source>
        <dbReference type="SAM" id="Phobius"/>
    </source>
</evidence>
<dbReference type="EMBL" id="CP093349">
    <property type="protein sequence ID" value="WOH07288.1"/>
    <property type="molecule type" value="Genomic_DNA"/>
</dbReference>
<comment type="subcellular location">
    <subcellularLocation>
        <location evidence="1">Membrane</location>
        <topology evidence="1">Multi-pass membrane protein</topology>
    </subcellularLocation>
</comment>